<dbReference type="PANTHER" id="PTHR10091:SF0">
    <property type="entry name" value="GALACTOSE MUTAROTASE"/>
    <property type="match status" value="1"/>
</dbReference>
<feature type="binding site" evidence="11">
    <location>
        <position position="261"/>
    </location>
    <ligand>
        <name>beta-D-galactose</name>
        <dbReference type="ChEBI" id="CHEBI:27667"/>
    </ligand>
</feature>
<sequence>MNTPDSVERSAFGTLPDGRRVDLYRIVNGNGVEMEVTNYGGIITSLKTPDAQGRLDDIVLGFGSLDGYLSDAYRQSNPYFGALIGRYGNRIAGGTFELNGKTYDLAKNDGPNHLHGGDKGFNRVLWNATPFENDSGSGLMLTYTSADGEEGYPGKLDVEVTYTLTDNNELAIDYKATTTRATPVNLTQHSYFNLGGEGSGDILDHQVMINADEFTPINETLIPTGEIKSVKGTPFDFTKATAIGERINDDNQQLVRARGYDHNFVIDRASATDDTLVLAARVSDPESGRVMEVATTEPGIQFYSGNFLDGTLTGKGGNAYGHRSGLALETQHYPDSPNQADFPSTILKPGDTYQSRTVYTFSTE</sequence>
<evidence type="ECO:0000256" key="4">
    <source>
        <dbReference type="ARBA" id="ARBA00011245"/>
    </source>
</evidence>
<evidence type="ECO:0000256" key="9">
    <source>
        <dbReference type="PIRNR" id="PIRNR005096"/>
    </source>
</evidence>
<evidence type="ECO:0000256" key="10">
    <source>
        <dbReference type="PIRSR" id="PIRSR005096-1"/>
    </source>
</evidence>
<comment type="pathway">
    <text evidence="2 9">Carbohydrate metabolism; hexose metabolism.</text>
</comment>
<keyword evidence="8 9" id="KW-0119">Carbohydrate metabolism</keyword>
<dbReference type="GO" id="GO:0004034">
    <property type="term" value="F:aldose 1-epimerase activity"/>
    <property type="evidence" value="ECO:0007669"/>
    <property type="project" value="UniProtKB-EC"/>
</dbReference>
<keyword evidence="5" id="KW-0963">Cytoplasm</keyword>
<comment type="subcellular location">
    <subcellularLocation>
        <location evidence="1">Cytoplasm</location>
    </subcellularLocation>
</comment>
<evidence type="ECO:0000256" key="7">
    <source>
        <dbReference type="ARBA" id="ARBA00023235"/>
    </source>
</evidence>
<dbReference type="Pfam" id="PF01263">
    <property type="entry name" value="Aldose_epim"/>
    <property type="match status" value="1"/>
</dbReference>
<dbReference type="CDD" id="cd09019">
    <property type="entry name" value="galactose_mutarotase_like"/>
    <property type="match status" value="1"/>
</dbReference>
<dbReference type="InterPro" id="IPR014718">
    <property type="entry name" value="GH-type_carb-bd"/>
</dbReference>
<dbReference type="FunFam" id="2.70.98.10:FF:000003">
    <property type="entry name" value="Aldose 1-epimerase"/>
    <property type="match status" value="1"/>
</dbReference>
<dbReference type="InterPro" id="IPR047215">
    <property type="entry name" value="Galactose_mutarotase-like"/>
</dbReference>
<gene>
    <name evidence="13" type="ORF">OQ287_07705</name>
</gene>
<keyword evidence="14" id="KW-1185">Reference proteome</keyword>
<evidence type="ECO:0000256" key="8">
    <source>
        <dbReference type="ARBA" id="ARBA00023277"/>
    </source>
</evidence>
<dbReference type="PANTHER" id="PTHR10091">
    <property type="entry name" value="ALDOSE-1-EPIMERASE"/>
    <property type="match status" value="1"/>
</dbReference>
<feature type="active site" description="Proton donor" evidence="10">
    <location>
        <position position="189"/>
    </location>
</feature>
<proteinExistence type="inferred from homology"/>
<comment type="subunit">
    <text evidence="4">Monomer.</text>
</comment>
<evidence type="ECO:0000256" key="11">
    <source>
        <dbReference type="PIRSR" id="PIRSR005096-2"/>
    </source>
</evidence>
<dbReference type="GO" id="GO:0005737">
    <property type="term" value="C:cytoplasm"/>
    <property type="evidence" value="ECO:0007669"/>
    <property type="project" value="UniProtKB-SubCell"/>
</dbReference>
<name>A0AA42CUM2_9GAMM</name>
<dbReference type="GO" id="GO:0006006">
    <property type="term" value="P:glucose metabolic process"/>
    <property type="evidence" value="ECO:0007669"/>
    <property type="project" value="TreeGrafter"/>
</dbReference>
<dbReference type="PIRSF" id="PIRSF005096">
    <property type="entry name" value="GALM"/>
    <property type="match status" value="1"/>
</dbReference>
<comment type="caution">
    <text evidence="13">The sequence shown here is derived from an EMBL/GenBank/DDBJ whole genome shotgun (WGS) entry which is preliminary data.</text>
</comment>
<feature type="active site" description="Proton acceptor" evidence="10">
    <location>
        <position position="329"/>
    </location>
</feature>
<dbReference type="NCBIfam" id="NF008277">
    <property type="entry name" value="PRK11055.1"/>
    <property type="match status" value="1"/>
</dbReference>
<evidence type="ECO:0000313" key="14">
    <source>
        <dbReference type="Proteomes" id="UP001165678"/>
    </source>
</evidence>
<comment type="catalytic activity">
    <reaction evidence="9">
        <text>alpha-D-glucose = beta-D-glucose</text>
        <dbReference type="Rhea" id="RHEA:10264"/>
        <dbReference type="ChEBI" id="CHEBI:15903"/>
        <dbReference type="ChEBI" id="CHEBI:17925"/>
        <dbReference type="EC" id="5.1.3.3"/>
    </reaction>
</comment>
<keyword evidence="7 9" id="KW-0413">Isomerase</keyword>
<dbReference type="EMBL" id="JAPIVE010000002">
    <property type="protein sequence ID" value="MCX2524121.1"/>
    <property type="molecule type" value="Genomic_DNA"/>
</dbReference>
<evidence type="ECO:0000256" key="1">
    <source>
        <dbReference type="ARBA" id="ARBA00004496"/>
    </source>
</evidence>
<dbReference type="Proteomes" id="UP001165678">
    <property type="component" value="Unassembled WGS sequence"/>
</dbReference>
<dbReference type="InterPro" id="IPR008183">
    <property type="entry name" value="Aldose_1/G6P_1-epimerase"/>
</dbReference>
<dbReference type="EC" id="5.1.3.3" evidence="9"/>
<dbReference type="InterPro" id="IPR011013">
    <property type="entry name" value="Gal_mutarotase_sf_dom"/>
</dbReference>
<comment type="similarity">
    <text evidence="3 9">Belongs to the aldose epimerase family.</text>
</comment>
<reference evidence="13" key="1">
    <citation type="submission" date="2022-11" db="EMBL/GenBank/DDBJ databases">
        <title>Larsenimonas rhizosphaerae sp. nov., isolated from a tidal mudflat.</title>
        <authorList>
            <person name="Lee S.D."/>
            <person name="Kim I.S."/>
        </authorList>
    </citation>
    <scope>NUCLEOTIDE SEQUENCE</scope>
    <source>
        <strain evidence="13">GH2-1</strain>
    </source>
</reference>
<evidence type="ECO:0000256" key="3">
    <source>
        <dbReference type="ARBA" id="ARBA00006206"/>
    </source>
</evidence>
<evidence type="ECO:0000256" key="12">
    <source>
        <dbReference type="PIRSR" id="PIRSR005096-3"/>
    </source>
</evidence>
<dbReference type="GO" id="GO:0033499">
    <property type="term" value="P:galactose catabolic process via UDP-galactose, Leloir pathway"/>
    <property type="evidence" value="ECO:0007669"/>
    <property type="project" value="TreeGrafter"/>
</dbReference>
<accession>A0AA42CUM2</accession>
<evidence type="ECO:0000313" key="13">
    <source>
        <dbReference type="EMBL" id="MCX2524121.1"/>
    </source>
</evidence>
<evidence type="ECO:0000256" key="5">
    <source>
        <dbReference type="ARBA" id="ARBA00022490"/>
    </source>
</evidence>
<feature type="binding site" evidence="12">
    <location>
        <begin position="189"/>
        <end position="191"/>
    </location>
    <ligand>
        <name>beta-D-galactose</name>
        <dbReference type="ChEBI" id="CHEBI:27667"/>
    </ligand>
</feature>
<dbReference type="SUPFAM" id="SSF74650">
    <property type="entry name" value="Galactose mutarotase-like"/>
    <property type="match status" value="1"/>
</dbReference>
<dbReference type="InterPro" id="IPR015443">
    <property type="entry name" value="Aldose_1-epimerase"/>
</dbReference>
<dbReference type="AlphaFoldDB" id="A0AA42CUM2"/>
<evidence type="ECO:0000256" key="2">
    <source>
        <dbReference type="ARBA" id="ARBA00005028"/>
    </source>
</evidence>
<evidence type="ECO:0000256" key="6">
    <source>
        <dbReference type="ARBA" id="ARBA00022553"/>
    </source>
</evidence>
<protein>
    <recommendedName>
        <fullName evidence="9">Aldose 1-epimerase</fullName>
        <ecNumber evidence="9">5.1.3.3</ecNumber>
    </recommendedName>
</protein>
<keyword evidence="6" id="KW-0597">Phosphoprotein</keyword>
<organism evidence="13 14">
    <name type="scientific">Larsenimonas rhizosphaerae</name>
    <dbReference type="NCBI Taxonomy" id="2944682"/>
    <lineage>
        <taxon>Bacteria</taxon>
        <taxon>Pseudomonadati</taxon>
        <taxon>Pseudomonadota</taxon>
        <taxon>Gammaproteobacteria</taxon>
        <taxon>Oceanospirillales</taxon>
        <taxon>Halomonadaceae</taxon>
        <taxon>Larsenimonas</taxon>
    </lineage>
</organism>
<dbReference type="Gene3D" id="2.70.98.10">
    <property type="match status" value="1"/>
</dbReference>
<dbReference type="GO" id="GO:0030246">
    <property type="term" value="F:carbohydrate binding"/>
    <property type="evidence" value="ECO:0007669"/>
    <property type="project" value="InterPro"/>
</dbReference>
<feature type="binding site" evidence="12">
    <location>
        <begin position="89"/>
        <end position="90"/>
    </location>
    <ligand>
        <name>beta-D-galactose</name>
        <dbReference type="ChEBI" id="CHEBI:27667"/>
    </ligand>
</feature>